<sequence length="91" mass="10856">MKKIIKSKIPDFKSYEEEANFFDTHDFTEFLDEAKEVKVRFNAKEPKEESIIIRIQRPMKKKMQAMADDMGLNLSTMMRMWMVEKMKTLSA</sequence>
<dbReference type="InterPro" id="IPR022148">
    <property type="entry name" value="CopG_antitoxin"/>
</dbReference>
<gene>
    <name evidence="1" type="ORF">COZ41_02300</name>
</gene>
<reference evidence="2" key="1">
    <citation type="submission" date="2017-09" db="EMBL/GenBank/DDBJ databases">
        <title>Depth-based differentiation of microbial function through sediment-hosted aquifers and enrichment of novel symbionts in the deep terrestrial subsurface.</title>
        <authorList>
            <person name="Probst A.J."/>
            <person name="Ladd B."/>
            <person name="Jarett J.K."/>
            <person name="Geller-Mcgrath D.E."/>
            <person name="Sieber C.M.K."/>
            <person name="Emerson J.B."/>
            <person name="Anantharaman K."/>
            <person name="Thomas B.C."/>
            <person name="Malmstrom R."/>
            <person name="Stieglmeier M."/>
            <person name="Klingl A."/>
            <person name="Woyke T."/>
            <person name="Ryan C.M."/>
            <person name="Banfield J.F."/>
        </authorList>
    </citation>
    <scope>NUCLEOTIDE SEQUENCE [LARGE SCALE GENOMIC DNA]</scope>
</reference>
<organism evidence="1 2">
    <name type="scientific">Candidatus Shapirobacteria bacterium CG_4_10_14_3_um_filter_35_13</name>
    <dbReference type="NCBI Taxonomy" id="1974873"/>
    <lineage>
        <taxon>Bacteria</taxon>
        <taxon>Candidatus Shapironibacteriota</taxon>
    </lineage>
</organism>
<name>A0A2M7LIN1_9BACT</name>
<protein>
    <submittedName>
        <fullName evidence="1">Uncharacterized protein</fullName>
    </submittedName>
</protein>
<dbReference type="AlphaFoldDB" id="A0A2M7LIN1"/>
<proteinExistence type="predicted"/>
<comment type="caution">
    <text evidence="1">The sequence shown here is derived from an EMBL/GenBank/DDBJ whole genome shotgun (WGS) entry which is preliminary data.</text>
</comment>
<dbReference type="EMBL" id="PFJG01000046">
    <property type="protein sequence ID" value="PIX67946.1"/>
    <property type="molecule type" value="Genomic_DNA"/>
</dbReference>
<dbReference type="Pfam" id="PF12441">
    <property type="entry name" value="CopG_antitoxin"/>
    <property type="match status" value="1"/>
</dbReference>
<evidence type="ECO:0000313" key="2">
    <source>
        <dbReference type="Proteomes" id="UP000229531"/>
    </source>
</evidence>
<dbReference type="Proteomes" id="UP000229531">
    <property type="component" value="Unassembled WGS sequence"/>
</dbReference>
<evidence type="ECO:0000313" key="1">
    <source>
        <dbReference type="EMBL" id="PIX67946.1"/>
    </source>
</evidence>
<accession>A0A2M7LIN1</accession>